<dbReference type="PANTHER" id="PTHR24321">
    <property type="entry name" value="DEHYDROGENASES, SHORT CHAIN"/>
    <property type="match status" value="1"/>
</dbReference>
<sequence length="257" mass="26874">MKSAIVTGGAHGIGRVIVNQLASEGWHVGILDLNVADVERDEKLPKNCAAISADVSDVNSVEKAIKQFGSTPDLLVNNAGIVRFGPLLTLAQSEFEAVVRVNLIGTFTVSRQVAALMVADGKSGNIISITSMNGVVPGPNSGAYTSTKAGVALLTKQMALEWGPHGIRVNSIAPGLIDAGMSNAVHADPEIRQAREKRIPLRRLGTAQDIANLVSFLASEQSSYITGENILVDGGVTMSILSTLPRPKSVDSVGPSE</sequence>
<gene>
    <name evidence="3" type="ORF">UFOPK2292_00017</name>
</gene>
<dbReference type="Pfam" id="PF13561">
    <property type="entry name" value="adh_short_C2"/>
    <property type="match status" value="1"/>
</dbReference>
<reference evidence="3" key="1">
    <citation type="submission" date="2020-05" db="EMBL/GenBank/DDBJ databases">
        <authorList>
            <person name="Chiriac C."/>
            <person name="Salcher M."/>
            <person name="Ghai R."/>
            <person name="Kavagutti S V."/>
        </authorList>
    </citation>
    <scope>NUCLEOTIDE SEQUENCE</scope>
</reference>
<dbReference type="PRINTS" id="PR00081">
    <property type="entry name" value="GDHRDH"/>
</dbReference>
<dbReference type="PRINTS" id="PR00080">
    <property type="entry name" value="SDRFAMILY"/>
</dbReference>
<evidence type="ECO:0000313" key="3">
    <source>
        <dbReference type="EMBL" id="CAB4656975.1"/>
    </source>
</evidence>
<dbReference type="SUPFAM" id="SSF51735">
    <property type="entry name" value="NAD(P)-binding Rossmann-fold domains"/>
    <property type="match status" value="1"/>
</dbReference>
<organism evidence="3">
    <name type="scientific">freshwater metagenome</name>
    <dbReference type="NCBI Taxonomy" id="449393"/>
    <lineage>
        <taxon>unclassified sequences</taxon>
        <taxon>metagenomes</taxon>
        <taxon>ecological metagenomes</taxon>
    </lineage>
</organism>
<dbReference type="Gene3D" id="3.40.50.720">
    <property type="entry name" value="NAD(P)-binding Rossmann-like Domain"/>
    <property type="match status" value="1"/>
</dbReference>
<protein>
    <submittedName>
        <fullName evidence="3">Unannotated protein</fullName>
    </submittedName>
</protein>
<dbReference type="InterPro" id="IPR020904">
    <property type="entry name" value="Sc_DH/Rdtase_CS"/>
</dbReference>
<keyword evidence="2" id="KW-0560">Oxidoreductase</keyword>
<dbReference type="InterPro" id="IPR036291">
    <property type="entry name" value="NAD(P)-bd_dom_sf"/>
</dbReference>
<dbReference type="InterPro" id="IPR002347">
    <property type="entry name" value="SDR_fam"/>
</dbReference>
<evidence type="ECO:0000256" key="2">
    <source>
        <dbReference type="ARBA" id="ARBA00023002"/>
    </source>
</evidence>
<evidence type="ECO:0000256" key="1">
    <source>
        <dbReference type="ARBA" id="ARBA00006484"/>
    </source>
</evidence>
<name>A0A6J6L9I0_9ZZZZ</name>
<proteinExistence type="inferred from homology"/>
<comment type="similarity">
    <text evidence="1">Belongs to the short-chain dehydrogenases/reductases (SDR) family.</text>
</comment>
<dbReference type="GO" id="GO:0016491">
    <property type="term" value="F:oxidoreductase activity"/>
    <property type="evidence" value="ECO:0007669"/>
    <property type="project" value="UniProtKB-KW"/>
</dbReference>
<accession>A0A6J6L9I0</accession>
<dbReference type="EMBL" id="CAEZWU010000001">
    <property type="protein sequence ID" value="CAB4656975.1"/>
    <property type="molecule type" value="Genomic_DNA"/>
</dbReference>
<dbReference type="PROSITE" id="PS00061">
    <property type="entry name" value="ADH_SHORT"/>
    <property type="match status" value="1"/>
</dbReference>
<dbReference type="FunFam" id="3.40.50.720:FF:000084">
    <property type="entry name" value="Short-chain dehydrogenase reductase"/>
    <property type="match status" value="1"/>
</dbReference>
<dbReference type="PANTHER" id="PTHR24321:SF8">
    <property type="entry name" value="ESTRADIOL 17-BETA-DEHYDROGENASE 8-RELATED"/>
    <property type="match status" value="1"/>
</dbReference>
<dbReference type="AlphaFoldDB" id="A0A6J6L9I0"/>